<comment type="caution">
    <text evidence="1">The sequence shown here is derived from an EMBL/GenBank/DDBJ whole genome shotgun (WGS) entry which is preliminary data.</text>
</comment>
<organism evidence="1 2">
    <name type="scientific">Metabacillus mangrovi</name>
    <dbReference type="NCBI Taxonomy" id="1491830"/>
    <lineage>
        <taxon>Bacteria</taxon>
        <taxon>Bacillati</taxon>
        <taxon>Bacillota</taxon>
        <taxon>Bacilli</taxon>
        <taxon>Bacillales</taxon>
        <taxon>Bacillaceae</taxon>
        <taxon>Metabacillus</taxon>
    </lineage>
</organism>
<dbReference type="EMBL" id="WMIB01000001">
    <property type="protein sequence ID" value="MTH52094.1"/>
    <property type="molecule type" value="Genomic_DNA"/>
</dbReference>
<evidence type="ECO:0000313" key="1">
    <source>
        <dbReference type="EMBL" id="MTH52094.1"/>
    </source>
</evidence>
<dbReference type="Proteomes" id="UP000434639">
    <property type="component" value="Unassembled WGS sequence"/>
</dbReference>
<reference evidence="1 2" key="1">
    <citation type="journal article" date="2017" name="Int. J. Syst. Evol. Microbiol.">
        <title>Bacillus mangrovi sp. nov., isolated from a sediment sample from a mangrove forest.</title>
        <authorList>
            <person name="Gupta V."/>
            <person name="Singh P.K."/>
            <person name="Korpole S."/>
            <person name="Tanuku N.R.S."/>
            <person name="Pinnaka A.K."/>
        </authorList>
    </citation>
    <scope>NUCLEOTIDE SEQUENCE [LARGE SCALE GENOMIC DNA]</scope>
    <source>
        <strain evidence="1 2">KCTC 33872</strain>
    </source>
</reference>
<keyword evidence="2" id="KW-1185">Reference proteome</keyword>
<dbReference type="OrthoDB" id="9936052at2"/>
<dbReference type="AlphaFoldDB" id="A0A7X2V3H6"/>
<name>A0A7X2V3H6_9BACI</name>
<gene>
    <name evidence="1" type="ORF">GKZ89_01655</name>
</gene>
<dbReference type="RefSeq" id="WP_155110629.1">
    <property type="nucleotide sequence ID" value="NZ_WMIB01000001.1"/>
</dbReference>
<sequence length="50" mass="5766">MKDQQQDESYIANKAIERDLENESKVHIHGMYNVEAAPLVISEEPKKPEL</sequence>
<proteinExistence type="predicted"/>
<protein>
    <submittedName>
        <fullName evidence="1">Uncharacterized protein</fullName>
    </submittedName>
</protein>
<evidence type="ECO:0000313" key="2">
    <source>
        <dbReference type="Proteomes" id="UP000434639"/>
    </source>
</evidence>
<accession>A0A7X2V3H6</accession>